<evidence type="ECO:0000313" key="3">
    <source>
        <dbReference type="Proteomes" id="UP000427716"/>
    </source>
</evidence>
<dbReference type="PANTHER" id="PTHR43317">
    <property type="entry name" value="THERMOSPERMINE SYNTHASE ACAULIS5"/>
    <property type="match status" value="1"/>
</dbReference>
<dbReference type="AlphaFoldDB" id="A0A6I6CY53"/>
<keyword evidence="1" id="KW-0620">Polyamine biosynthesis</keyword>
<dbReference type="GO" id="GO:0006596">
    <property type="term" value="P:polyamine biosynthetic process"/>
    <property type="evidence" value="ECO:0007669"/>
    <property type="project" value="UniProtKB-KW"/>
</dbReference>
<gene>
    <name evidence="2" type="ORF">GM160_00825</name>
</gene>
<organism evidence="2 3">
    <name type="scientific">Guyparkeria halophila</name>
    <dbReference type="NCBI Taxonomy" id="47960"/>
    <lineage>
        <taxon>Bacteria</taxon>
        <taxon>Pseudomonadati</taxon>
        <taxon>Pseudomonadota</taxon>
        <taxon>Gammaproteobacteria</taxon>
        <taxon>Chromatiales</taxon>
        <taxon>Thioalkalibacteraceae</taxon>
        <taxon>Guyparkeria</taxon>
    </lineage>
</organism>
<dbReference type="SUPFAM" id="SSF53335">
    <property type="entry name" value="S-adenosyl-L-methionine-dependent methyltransferases"/>
    <property type="match status" value="1"/>
</dbReference>
<dbReference type="PANTHER" id="PTHR43317:SF1">
    <property type="entry name" value="THERMOSPERMINE SYNTHASE ACAULIS5"/>
    <property type="match status" value="1"/>
</dbReference>
<accession>A0A6I6CY53</accession>
<reference evidence="2 3" key="1">
    <citation type="submission" date="2019-11" db="EMBL/GenBank/DDBJ databases">
        <authorList>
            <person name="Zhang J."/>
            <person name="Sun C."/>
        </authorList>
    </citation>
    <scope>NUCLEOTIDE SEQUENCE [LARGE SCALE GENOMIC DNA]</scope>
    <source>
        <strain evidence="3">sp2</strain>
    </source>
</reference>
<dbReference type="RefSeq" id="WP_156227426.1">
    <property type="nucleotide sequence ID" value="NZ_CP046415.1"/>
</dbReference>
<dbReference type="Gene3D" id="3.40.50.150">
    <property type="entry name" value="Vaccinia Virus protein VP39"/>
    <property type="match status" value="1"/>
</dbReference>
<dbReference type="KEGG" id="ghl:GM160_00825"/>
<evidence type="ECO:0000256" key="1">
    <source>
        <dbReference type="ARBA" id="ARBA00023115"/>
    </source>
</evidence>
<evidence type="ECO:0008006" key="4">
    <source>
        <dbReference type="Google" id="ProtNLM"/>
    </source>
</evidence>
<dbReference type="InterPro" id="IPR029063">
    <property type="entry name" value="SAM-dependent_MTases_sf"/>
</dbReference>
<keyword evidence="3" id="KW-1185">Reference proteome</keyword>
<evidence type="ECO:0000313" key="2">
    <source>
        <dbReference type="EMBL" id="QGT77538.1"/>
    </source>
</evidence>
<protein>
    <recommendedName>
        <fullName evidence="4">Spermidine synthase</fullName>
    </recommendedName>
</protein>
<sequence length="252" mass="28091">MKPRVLERLVDEHGPIEVIEQGGEVALHFGNHTSQSAWRPAEPEQLCFAYYRAMMLPVALHPDPARIGVLGFGGGVLAKFLLEHTESSIHAVDLRPALAPLASRHFGLALDQPRLALSFADVSAPDWQPPAPLDVVLIDLFDQDGMIRLPDRAVERLAEAVAPGGMVCLNLWRNHMPAVVEAHRQFSSHFHRDALVAHVPDRLNTVMTYRREAWQPADLEAGVKRLTAAPAPLRRAQGQAWQWLQPLRGQRR</sequence>
<proteinExistence type="predicted"/>
<name>A0A6I6CY53_9GAMM</name>
<dbReference type="Proteomes" id="UP000427716">
    <property type="component" value="Chromosome"/>
</dbReference>
<dbReference type="EMBL" id="CP046415">
    <property type="protein sequence ID" value="QGT77538.1"/>
    <property type="molecule type" value="Genomic_DNA"/>
</dbReference>